<comment type="subcellular location">
    <subcellularLocation>
        <location evidence="1">Nucleus</location>
    </subcellularLocation>
</comment>
<keyword evidence="2" id="KW-0694">RNA-binding</keyword>
<feature type="region of interest" description="Disordered" evidence="4">
    <location>
        <begin position="346"/>
        <end position="429"/>
    </location>
</feature>
<dbReference type="AlphaFoldDB" id="A0AAV0ML48"/>
<keyword evidence="7" id="KW-1185">Reference proteome</keyword>
<keyword evidence="3" id="KW-0539">Nucleus</keyword>
<feature type="compositionally biased region" description="Polar residues" evidence="4">
    <location>
        <begin position="400"/>
        <end position="412"/>
    </location>
</feature>
<protein>
    <recommendedName>
        <fullName evidence="5">G-patch domain-containing protein</fullName>
    </recommendedName>
</protein>
<gene>
    <name evidence="6" type="ORF">LITE_LOCUS29433</name>
</gene>
<feature type="domain" description="G-patch" evidence="5">
    <location>
        <begin position="429"/>
        <end position="475"/>
    </location>
</feature>
<dbReference type="GO" id="GO:0000398">
    <property type="term" value="P:mRNA splicing, via spliceosome"/>
    <property type="evidence" value="ECO:0007669"/>
    <property type="project" value="TreeGrafter"/>
</dbReference>
<dbReference type="EMBL" id="CAMGYJ010000007">
    <property type="protein sequence ID" value="CAI0447519.1"/>
    <property type="molecule type" value="Genomic_DNA"/>
</dbReference>
<evidence type="ECO:0000259" key="5">
    <source>
        <dbReference type="PROSITE" id="PS50174"/>
    </source>
</evidence>
<dbReference type="Proteomes" id="UP001154282">
    <property type="component" value="Unassembled WGS sequence"/>
</dbReference>
<dbReference type="PROSITE" id="PS50174">
    <property type="entry name" value="G_PATCH"/>
    <property type="match status" value="1"/>
</dbReference>
<sequence>MESEGAKDAARDDCSFIWDETTQLYYHASSGFYHDPNAGWYYNSRDGLYYKFENGSYELLQSNQVNGCEAETGGGIVADASEPNLERSTHAEESNVEGGFLSGSVLMVDESGSCQHGGISERLTRDTGCGSSEEPEFPPPPSNWLEETLINLYLSGYKKRDDAHHNSIVPSEMDGGDGVYSSAGGNEDNNMSQQEMITDVSSGLSAPGESNIDEAHVSAEEESWRAQYGQVVHDNEDRVQDCTATDLWDWTLITGSKVDGHSKVARLVGRLVKRSAKLHPSMHTGGGLLRTAPICEVHLDLVRVKTGQIYKLRNPSSKYLASLSTYDSSNPTKDWCFPELSSSIQDDGLKKSRGSSDGAASKSSDQLLKSTQESHAYRDRAAERRKLHGGYGVGPGQKIPSVNNPGSSSPEPTATDEVEPDEGITPFGAGSYARKILEGMGWKEGDALGSSRKGLVEPIQAVGNTGNAGLGWPTGNKRKHR</sequence>
<dbReference type="Pfam" id="PF17780">
    <property type="entry name" value="OCRE"/>
    <property type="match status" value="1"/>
</dbReference>
<feature type="compositionally biased region" description="Basic and acidic residues" evidence="4">
    <location>
        <begin position="375"/>
        <end position="384"/>
    </location>
</feature>
<dbReference type="PANTHER" id="PTHR13948:SF38">
    <property type="entry name" value="D111_G-PATCH DOMAIN-CONTAINING PROTEIN"/>
    <property type="match status" value="1"/>
</dbReference>
<evidence type="ECO:0000313" key="7">
    <source>
        <dbReference type="Proteomes" id="UP001154282"/>
    </source>
</evidence>
<feature type="region of interest" description="Disordered" evidence="4">
    <location>
        <begin position="116"/>
        <end position="143"/>
    </location>
</feature>
<feature type="compositionally biased region" description="Low complexity" evidence="4">
    <location>
        <begin position="355"/>
        <end position="365"/>
    </location>
</feature>
<proteinExistence type="predicted"/>
<dbReference type="InterPro" id="IPR000467">
    <property type="entry name" value="G_patch_dom"/>
</dbReference>
<evidence type="ECO:0000256" key="3">
    <source>
        <dbReference type="ARBA" id="ARBA00023242"/>
    </source>
</evidence>
<evidence type="ECO:0000313" key="6">
    <source>
        <dbReference type="EMBL" id="CAI0447519.1"/>
    </source>
</evidence>
<evidence type="ECO:0000256" key="4">
    <source>
        <dbReference type="SAM" id="MobiDB-lite"/>
    </source>
</evidence>
<name>A0AAV0ML48_9ROSI</name>
<comment type="caution">
    <text evidence="6">The sequence shown here is derived from an EMBL/GenBank/DDBJ whole genome shotgun (WGS) entry which is preliminary data.</text>
</comment>
<feature type="region of interest" description="Disordered" evidence="4">
    <location>
        <begin position="462"/>
        <end position="481"/>
    </location>
</feature>
<dbReference type="CDD" id="cd16074">
    <property type="entry name" value="OCRE"/>
    <property type="match status" value="1"/>
</dbReference>
<reference evidence="6" key="1">
    <citation type="submission" date="2022-08" db="EMBL/GenBank/DDBJ databases">
        <authorList>
            <person name="Gutierrez-Valencia J."/>
        </authorList>
    </citation>
    <scope>NUCLEOTIDE SEQUENCE</scope>
</reference>
<dbReference type="InterPro" id="IPR041591">
    <property type="entry name" value="OCRE"/>
</dbReference>
<dbReference type="GO" id="GO:0003723">
    <property type="term" value="F:RNA binding"/>
    <property type="evidence" value="ECO:0007669"/>
    <property type="project" value="UniProtKB-KW"/>
</dbReference>
<accession>A0AAV0ML48</accession>
<evidence type="ECO:0000256" key="1">
    <source>
        <dbReference type="ARBA" id="ARBA00004123"/>
    </source>
</evidence>
<dbReference type="GO" id="GO:0005634">
    <property type="term" value="C:nucleus"/>
    <property type="evidence" value="ECO:0007669"/>
    <property type="project" value="UniProtKB-SubCell"/>
</dbReference>
<evidence type="ECO:0000256" key="2">
    <source>
        <dbReference type="ARBA" id="ARBA00022884"/>
    </source>
</evidence>
<dbReference type="SMART" id="SM00443">
    <property type="entry name" value="G_patch"/>
    <property type="match status" value="1"/>
</dbReference>
<dbReference type="Pfam" id="PF01585">
    <property type="entry name" value="G-patch"/>
    <property type="match status" value="1"/>
</dbReference>
<dbReference type="PANTHER" id="PTHR13948">
    <property type="entry name" value="RNA-BINDING PROTEIN"/>
    <property type="match status" value="1"/>
</dbReference>
<organism evidence="6 7">
    <name type="scientific">Linum tenue</name>
    <dbReference type="NCBI Taxonomy" id="586396"/>
    <lineage>
        <taxon>Eukaryota</taxon>
        <taxon>Viridiplantae</taxon>
        <taxon>Streptophyta</taxon>
        <taxon>Embryophyta</taxon>
        <taxon>Tracheophyta</taxon>
        <taxon>Spermatophyta</taxon>
        <taxon>Magnoliopsida</taxon>
        <taxon>eudicotyledons</taxon>
        <taxon>Gunneridae</taxon>
        <taxon>Pentapetalae</taxon>
        <taxon>rosids</taxon>
        <taxon>fabids</taxon>
        <taxon>Malpighiales</taxon>
        <taxon>Linaceae</taxon>
        <taxon>Linum</taxon>
    </lineage>
</organism>